<dbReference type="InterPro" id="IPR007569">
    <property type="entry name" value="DUF559"/>
</dbReference>
<dbReference type="GeneID" id="78110115"/>
<protein>
    <recommendedName>
        <fullName evidence="1">DUF559 domain-containing protein</fullName>
    </recommendedName>
</protein>
<accession>A0A2N3QK32</accession>
<evidence type="ECO:0000259" key="1">
    <source>
        <dbReference type="Pfam" id="PF04480"/>
    </source>
</evidence>
<feature type="domain" description="DUF559" evidence="1">
    <location>
        <begin position="229"/>
        <end position="285"/>
    </location>
</feature>
<dbReference type="Pfam" id="PF04480">
    <property type="entry name" value="DUF559"/>
    <property type="match status" value="1"/>
</dbReference>
<gene>
    <name evidence="2" type="ORF">CQR47_1175</name>
</gene>
<proteinExistence type="predicted"/>
<dbReference type="EMBL" id="PCGY01000013">
    <property type="protein sequence ID" value="PKU91838.1"/>
    <property type="molecule type" value="Genomic_DNA"/>
</dbReference>
<organism evidence="2 3">
    <name type="scientific">Bifidobacterium thermophilum</name>
    <dbReference type="NCBI Taxonomy" id="33905"/>
    <lineage>
        <taxon>Bacteria</taxon>
        <taxon>Bacillati</taxon>
        <taxon>Actinomycetota</taxon>
        <taxon>Actinomycetes</taxon>
        <taxon>Bifidobacteriales</taxon>
        <taxon>Bifidobacteriaceae</taxon>
        <taxon>Bifidobacterium</taxon>
    </lineage>
</organism>
<dbReference type="SUPFAM" id="SSF52980">
    <property type="entry name" value="Restriction endonuclease-like"/>
    <property type="match status" value="1"/>
</dbReference>
<dbReference type="RefSeq" id="WP_015450796.1">
    <property type="nucleotide sequence ID" value="NZ_JAWVAY010000001.1"/>
</dbReference>
<sequence length="338" mass="38925">MNMNTVEHRRSGLMTQANGRRTETTQVRLLRIQAETLIRCRELQARAASPLIFALSTALKLLCIDVPNELNHDELVVVADSQKTRRRIAGVRCVYWSYPTRLVHLEGITCVAPDTTWLMYARRSRLESLVLLGDAFMRRDSDQRWMTLRDFRDSCHATHEQIRKAKRRMPAGTVNSRRAMVLMRENTDSVRESELRLMLLSYGLPMPQVNPHVDIRNDTGQANVGGRRRFFLDLAYSECKVAVEYDGKQHASNWEEDVRRRTLLEDAGWMCVNVTWNDMRSDVERRALAVSVASRLERRSGRKHAVTGPIPLRRLASRLLRIDKEADDSMTEKADAHG</sequence>
<evidence type="ECO:0000313" key="3">
    <source>
        <dbReference type="Proteomes" id="UP000233727"/>
    </source>
</evidence>
<evidence type="ECO:0000313" key="2">
    <source>
        <dbReference type="EMBL" id="PKU91838.1"/>
    </source>
</evidence>
<dbReference type="Gene3D" id="3.40.960.10">
    <property type="entry name" value="VSR Endonuclease"/>
    <property type="match status" value="1"/>
</dbReference>
<name>A0A2N3QK32_9BIFI</name>
<comment type="caution">
    <text evidence="2">The sequence shown here is derived from an EMBL/GenBank/DDBJ whole genome shotgun (WGS) entry which is preliminary data.</text>
</comment>
<dbReference type="InterPro" id="IPR011335">
    <property type="entry name" value="Restrct_endonuc-II-like"/>
</dbReference>
<reference evidence="2 3" key="1">
    <citation type="submission" date="2017-10" db="EMBL/GenBank/DDBJ databases">
        <title>Bifidobacterium genomics.</title>
        <authorList>
            <person name="Lugli G.A."/>
            <person name="Milani C."/>
            <person name="Mancabelli L."/>
        </authorList>
    </citation>
    <scope>NUCLEOTIDE SEQUENCE [LARGE SCALE GENOMIC DNA]</scope>
    <source>
        <strain evidence="2 3">1542B</strain>
    </source>
</reference>
<dbReference type="Proteomes" id="UP000233727">
    <property type="component" value="Unassembled WGS sequence"/>
</dbReference>
<dbReference type="AlphaFoldDB" id="A0A2N3QK32"/>